<comment type="caution">
    <text evidence="4">The sequence shown here is derived from an EMBL/GenBank/DDBJ whole genome shotgun (WGS) entry which is preliminary data.</text>
</comment>
<keyword evidence="3" id="KW-0732">Signal</keyword>
<dbReference type="GO" id="GO:0016787">
    <property type="term" value="F:hydrolase activity"/>
    <property type="evidence" value="ECO:0007669"/>
    <property type="project" value="UniProtKB-KW"/>
</dbReference>
<keyword evidence="1" id="KW-0540">Nuclease</keyword>
<organism evidence="4 5">
    <name type="scientific">Aspergillus tanneri</name>
    <dbReference type="NCBI Taxonomy" id="1220188"/>
    <lineage>
        <taxon>Eukaryota</taxon>
        <taxon>Fungi</taxon>
        <taxon>Dikarya</taxon>
        <taxon>Ascomycota</taxon>
        <taxon>Pezizomycotina</taxon>
        <taxon>Eurotiomycetes</taxon>
        <taxon>Eurotiomycetidae</taxon>
        <taxon>Eurotiales</taxon>
        <taxon>Aspergillaceae</taxon>
        <taxon>Aspergillus</taxon>
        <taxon>Aspergillus subgen. Circumdati</taxon>
    </lineage>
</organism>
<proteinExistence type="predicted"/>
<evidence type="ECO:0000256" key="1">
    <source>
        <dbReference type="ARBA" id="ARBA00022722"/>
    </source>
</evidence>
<evidence type="ECO:0000313" key="5">
    <source>
        <dbReference type="Proteomes" id="UP000308092"/>
    </source>
</evidence>
<evidence type="ECO:0000256" key="2">
    <source>
        <dbReference type="ARBA" id="ARBA00022801"/>
    </source>
</evidence>
<dbReference type="GO" id="GO:0004540">
    <property type="term" value="F:RNA nuclease activity"/>
    <property type="evidence" value="ECO:0007669"/>
    <property type="project" value="InterPro"/>
</dbReference>
<keyword evidence="2" id="KW-0378">Hydrolase</keyword>
<feature type="chain" id="PRO_5020702990" evidence="3">
    <location>
        <begin position="20"/>
        <end position="109"/>
    </location>
</feature>
<dbReference type="AlphaFoldDB" id="A0A4S3J791"/>
<name>A0A4S3J791_9EURO</name>
<dbReference type="SUPFAM" id="SSF53933">
    <property type="entry name" value="Microbial ribonucleases"/>
    <property type="match status" value="1"/>
</dbReference>
<evidence type="ECO:0000313" key="4">
    <source>
        <dbReference type="EMBL" id="THC90745.1"/>
    </source>
</evidence>
<reference evidence="4 5" key="1">
    <citation type="submission" date="2019-03" db="EMBL/GenBank/DDBJ databases">
        <title>The genome sequence of a newly discovered highly antifungal drug resistant Aspergillus species, Aspergillus tanneri NIH 1004.</title>
        <authorList>
            <person name="Mounaud S."/>
            <person name="Singh I."/>
            <person name="Joardar V."/>
            <person name="Pakala S."/>
            <person name="Pakala S."/>
            <person name="Venepally P."/>
            <person name="Hoover J."/>
            <person name="Nierman W."/>
            <person name="Chung J."/>
            <person name="Losada L."/>
        </authorList>
    </citation>
    <scope>NUCLEOTIDE SEQUENCE [LARGE SCALE GENOMIC DNA]</scope>
    <source>
        <strain evidence="4 5">NIH1004</strain>
    </source>
</reference>
<keyword evidence="5" id="KW-1185">Reference proteome</keyword>
<dbReference type="InterPro" id="IPR016191">
    <property type="entry name" value="Ribonuclease/ribotoxin"/>
</dbReference>
<protein>
    <submittedName>
        <fullName evidence="4">Uncharacterized protein</fullName>
    </submittedName>
</protein>
<dbReference type="VEuPathDB" id="FungiDB:EYZ11_009792"/>
<dbReference type="GO" id="GO:0003723">
    <property type="term" value="F:RNA binding"/>
    <property type="evidence" value="ECO:0007669"/>
    <property type="project" value="InterPro"/>
</dbReference>
<feature type="signal peptide" evidence="3">
    <location>
        <begin position="1"/>
        <end position="19"/>
    </location>
</feature>
<sequence length="109" mass="11823">MVLSLKPVCLLRLAAIACATSNAENAGDNVDAKFTKVNCNGRIYTANEVKASYDASYNPNRGYPKHFNNIIPLTKPGDSRPGLDRDVYNIIGGNYAGSVYHLPGTRNSF</sequence>
<dbReference type="EMBL" id="SOSA01000486">
    <property type="protein sequence ID" value="THC90745.1"/>
    <property type="molecule type" value="Genomic_DNA"/>
</dbReference>
<evidence type="ECO:0000256" key="3">
    <source>
        <dbReference type="SAM" id="SignalP"/>
    </source>
</evidence>
<accession>A0A4S3J791</accession>
<gene>
    <name evidence="4" type="ORF">EYZ11_009792</name>
</gene>
<dbReference type="Proteomes" id="UP000308092">
    <property type="component" value="Unassembled WGS sequence"/>
</dbReference>